<proteinExistence type="predicted"/>
<evidence type="ECO:0000313" key="1">
    <source>
        <dbReference type="Proteomes" id="UP000887578"/>
    </source>
</evidence>
<dbReference type="AlphaFoldDB" id="A0A914PW79"/>
<sequence>MERKLIRPPGQIRITKKGFPVDMSAEDKMDMCKSYEEIIKTAGEILNEQDHIRSQCSMNMKLGYIKIPAIYKDDKVQEDKNVKTDNQENINRNDLVESGITSFLLETNSTEAVQNHKPFVSQSSAPSEVPAVNHKNEFSVGKKIDMEKIIEKLEIL</sequence>
<accession>A0A914PW79</accession>
<reference evidence="2" key="1">
    <citation type="submission" date="2022-11" db="UniProtKB">
        <authorList>
            <consortium name="WormBaseParasite"/>
        </authorList>
    </citation>
    <scope>IDENTIFICATION</scope>
</reference>
<name>A0A914PW79_9BILA</name>
<dbReference type="WBParaSite" id="PDA_v2.g23038.t1">
    <property type="protein sequence ID" value="PDA_v2.g23038.t1"/>
    <property type="gene ID" value="PDA_v2.g23038"/>
</dbReference>
<keyword evidence="1" id="KW-1185">Reference proteome</keyword>
<protein>
    <submittedName>
        <fullName evidence="2">Uncharacterized protein</fullName>
    </submittedName>
</protein>
<evidence type="ECO:0000313" key="2">
    <source>
        <dbReference type="WBParaSite" id="PDA_v2.g23038.t1"/>
    </source>
</evidence>
<organism evidence="1 2">
    <name type="scientific">Panagrolaimus davidi</name>
    <dbReference type="NCBI Taxonomy" id="227884"/>
    <lineage>
        <taxon>Eukaryota</taxon>
        <taxon>Metazoa</taxon>
        <taxon>Ecdysozoa</taxon>
        <taxon>Nematoda</taxon>
        <taxon>Chromadorea</taxon>
        <taxon>Rhabditida</taxon>
        <taxon>Tylenchina</taxon>
        <taxon>Panagrolaimomorpha</taxon>
        <taxon>Panagrolaimoidea</taxon>
        <taxon>Panagrolaimidae</taxon>
        <taxon>Panagrolaimus</taxon>
    </lineage>
</organism>
<dbReference type="Proteomes" id="UP000887578">
    <property type="component" value="Unplaced"/>
</dbReference>